<protein>
    <submittedName>
        <fullName evidence="4">Nitroreductase</fullName>
    </submittedName>
</protein>
<dbReference type="CDD" id="cd02138">
    <property type="entry name" value="TdsD-like"/>
    <property type="match status" value="1"/>
</dbReference>
<reference evidence="5" key="1">
    <citation type="submission" date="2016-10" db="EMBL/GenBank/DDBJ databases">
        <authorList>
            <person name="Varghese N."/>
        </authorList>
    </citation>
    <scope>NUCLEOTIDE SEQUENCE [LARGE SCALE GENOMIC DNA]</scope>
    <source>
        <strain evidence="5">DSM 17980</strain>
    </source>
</reference>
<dbReference type="SUPFAM" id="SSF55469">
    <property type="entry name" value="FMN-dependent nitroreductase-like"/>
    <property type="match status" value="1"/>
</dbReference>
<evidence type="ECO:0000256" key="2">
    <source>
        <dbReference type="ARBA" id="ARBA00023002"/>
    </source>
</evidence>
<accession>A0A1I7HG29</accession>
<dbReference type="PANTHER" id="PTHR43673">
    <property type="entry name" value="NAD(P)H NITROREDUCTASE YDGI-RELATED"/>
    <property type="match status" value="1"/>
</dbReference>
<sequence length="207" mass="23347">MQKVLAGLTEEIAQHRKPSYEVPPLFLNRWSPRAYAERPVADELLFQVLEAARWAPSSYNEQPWRFIIARTEEDRRLFCEFIHPRNVIWCQKAPVLALLVSHTRLKDGLPNRKHAVDAGAAWASLALAATELGLATRAMGAFDAEKARALLGIPDEYEPQIVIAIGYRGDANDLPEEFQEREKPTDRRPLANMVFEGRFGGAVDGLK</sequence>
<dbReference type="STRING" id="392015.SAMN05421543_104178"/>
<keyword evidence="2" id="KW-0560">Oxidoreductase</keyword>
<dbReference type="Gene3D" id="3.40.109.10">
    <property type="entry name" value="NADH Oxidase"/>
    <property type="match status" value="1"/>
</dbReference>
<dbReference type="RefSeq" id="WP_074950385.1">
    <property type="nucleotide sequence ID" value="NZ_FPBV01000004.1"/>
</dbReference>
<dbReference type="InterPro" id="IPR000415">
    <property type="entry name" value="Nitroreductase-like"/>
</dbReference>
<feature type="domain" description="Nitroreductase" evidence="3">
    <location>
        <begin position="92"/>
        <end position="167"/>
    </location>
</feature>
<name>A0A1I7HG29_9BACL</name>
<feature type="domain" description="Nitroreductase" evidence="3">
    <location>
        <begin position="28"/>
        <end position="76"/>
    </location>
</feature>
<organism evidence="4 5">
    <name type="scientific">Alicyclobacillus macrosporangiidus</name>
    <dbReference type="NCBI Taxonomy" id="392015"/>
    <lineage>
        <taxon>Bacteria</taxon>
        <taxon>Bacillati</taxon>
        <taxon>Bacillota</taxon>
        <taxon>Bacilli</taxon>
        <taxon>Bacillales</taxon>
        <taxon>Alicyclobacillaceae</taxon>
        <taxon>Alicyclobacillus</taxon>
    </lineage>
</organism>
<keyword evidence="5" id="KW-1185">Reference proteome</keyword>
<evidence type="ECO:0000313" key="4">
    <source>
        <dbReference type="EMBL" id="SFU59687.1"/>
    </source>
</evidence>
<proteinExistence type="inferred from homology"/>
<dbReference type="EMBL" id="FPBV01000004">
    <property type="protein sequence ID" value="SFU59687.1"/>
    <property type="molecule type" value="Genomic_DNA"/>
</dbReference>
<evidence type="ECO:0000313" key="5">
    <source>
        <dbReference type="Proteomes" id="UP000183508"/>
    </source>
</evidence>
<evidence type="ECO:0000256" key="1">
    <source>
        <dbReference type="ARBA" id="ARBA00007118"/>
    </source>
</evidence>
<dbReference type="Proteomes" id="UP000183508">
    <property type="component" value="Unassembled WGS sequence"/>
</dbReference>
<dbReference type="PANTHER" id="PTHR43673:SF10">
    <property type="entry name" value="NADH DEHYDROGENASE_NAD(P)H NITROREDUCTASE XCC3605-RELATED"/>
    <property type="match status" value="1"/>
</dbReference>
<comment type="similarity">
    <text evidence="1">Belongs to the nitroreductase family.</text>
</comment>
<dbReference type="InterPro" id="IPR029479">
    <property type="entry name" value="Nitroreductase"/>
</dbReference>
<evidence type="ECO:0000259" key="3">
    <source>
        <dbReference type="Pfam" id="PF00881"/>
    </source>
</evidence>
<dbReference type="OrthoDB" id="9782629at2"/>
<dbReference type="Pfam" id="PF00881">
    <property type="entry name" value="Nitroreductase"/>
    <property type="match status" value="2"/>
</dbReference>
<gene>
    <name evidence="4" type="ORF">SAMN05421543_104178</name>
</gene>
<dbReference type="AlphaFoldDB" id="A0A1I7HG29"/>
<dbReference type="GO" id="GO:0016491">
    <property type="term" value="F:oxidoreductase activity"/>
    <property type="evidence" value="ECO:0007669"/>
    <property type="project" value="UniProtKB-KW"/>
</dbReference>